<reference evidence="1" key="1">
    <citation type="journal article" date="2021" name="Proc. Natl. Acad. Sci. U.S.A.">
        <title>Three genomes in the algal genus Volvox reveal the fate of a haploid sex-determining region after a transition to homothallism.</title>
        <authorList>
            <person name="Yamamoto K."/>
            <person name="Hamaji T."/>
            <person name="Kawai-Toyooka H."/>
            <person name="Matsuzaki R."/>
            <person name="Takahashi F."/>
            <person name="Nishimura Y."/>
            <person name="Kawachi M."/>
            <person name="Noguchi H."/>
            <person name="Minakuchi Y."/>
            <person name="Umen J.G."/>
            <person name="Toyoda A."/>
            <person name="Nozaki H."/>
        </authorList>
    </citation>
    <scope>NUCLEOTIDE SEQUENCE</scope>
    <source>
        <strain evidence="1">NIES-3785</strain>
    </source>
</reference>
<organism evidence="1 2">
    <name type="scientific">Volvox reticuliferus</name>
    <dbReference type="NCBI Taxonomy" id="1737510"/>
    <lineage>
        <taxon>Eukaryota</taxon>
        <taxon>Viridiplantae</taxon>
        <taxon>Chlorophyta</taxon>
        <taxon>core chlorophytes</taxon>
        <taxon>Chlorophyceae</taxon>
        <taxon>CS clade</taxon>
        <taxon>Chlamydomonadales</taxon>
        <taxon>Volvocaceae</taxon>
        <taxon>Volvox</taxon>
    </lineage>
</organism>
<comment type="caution">
    <text evidence="1">The sequence shown here is derived from an EMBL/GenBank/DDBJ whole genome shotgun (WGS) entry which is preliminary data.</text>
</comment>
<gene>
    <name evidence="1" type="ORF">Vretimale_12630</name>
</gene>
<accession>A0A8J4GIQ9</accession>
<sequence length="103" mass="10983">MSGPAAAPKPWICPLLTRAAPVFHDDNDDDDLEAVAAFARGESGTERPLAPAIKRLEIQSLRRTRVATWAHQTRTHTTKTPVAVAVAVAVAAHGEGTVARTNH</sequence>
<dbReference type="EMBL" id="BNCQ01000028">
    <property type="protein sequence ID" value="GIM08611.1"/>
    <property type="molecule type" value="Genomic_DNA"/>
</dbReference>
<dbReference type="AlphaFoldDB" id="A0A8J4GIQ9"/>
<evidence type="ECO:0000313" key="1">
    <source>
        <dbReference type="EMBL" id="GIM08611.1"/>
    </source>
</evidence>
<dbReference type="Proteomes" id="UP000722791">
    <property type="component" value="Unassembled WGS sequence"/>
</dbReference>
<proteinExistence type="predicted"/>
<protein>
    <submittedName>
        <fullName evidence="1">Uncharacterized protein</fullName>
    </submittedName>
</protein>
<evidence type="ECO:0000313" key="2">
    <source>
        <dbReference type="Proteomes" id="UP000722791"/>
    </source>
</evidence>
<name>A0A8J4GIQ9_9CHLO</name>